<dbReference type="GO" id="GO:0003700">
    <property type="term" value="F:DNA-binding transcription factor activity"/>
    <property type="evidence" value="ECO:0007669"/>
    <property type="project" value="InterPro"/>
</dbReference>
<evidence type="ECO:0000256" key="2">
    <source>
        <dbReference type="ARBA" id="ARBA00023015"/>
    </source>
</evidence>
<dbReference type="PROSITE" id="PS51032">
    <property type="entry name" value="AP2_ERF"/>
    <property type="match status" value="1"/>
</dbReference>
<dbReference type="Proteomes" id="UP001179952">
    <property type="component" value="Unassembled WGS sequence"/>
</dbReference>
<reference evidence="8" key="1">
    <citation type="journal article" date="2023" name="Nat. Commun.">
        <title>Diploid and tetraploid genomes of Acorus and the evolution of monocots.</title>
        <authorList>
            <person name="Ma L."/>
            <person name="Liu K.W."/>
            <person name="Li Z."/>
            <person name="Hsiao Y.Y."/>
            <person name="Qi Y."/>
            <person name="Fu T."/>
            <person name="Tang G.D."/>
            <person name="Zhang D."/>
            <person name="Sun W.H."/>
            <person name="Liu D.K."/>
            <person name="Li Y."/>
            <person name="Chen G.Z."/>
            <person name="Liu X.D."/>
            <person name="Liao X.Y."/>
            <person name="Jiang Y.T."/>
            <person name="Yu X."/>
            <person name="Hao Y."/>
            <person name="Huang J."/>
            <person name="Zhao X.W."/>
            <person name="Ke S."/>
            <person name="Chen Y.Y."/>
            <person name="Wu W.L."/>
            <person name="Hsu J.L."/>
            <person name="Lin Y.F."/>
            <person name="Huang M.D."/>
            <person name="Li C.Y."/>
            <person name="Huang L."/>
            <person name="Wang Z.W."/>
            <person name="Zhao X."/>
            <person name="Zhong W.Y."/>
            <person name="Peng D.H."/>
            <person name="Ahmad S."/>
            <person name="Lan S."/>
            <person name="Zhang J.S."/>
            <person name="Tsai W.C."/>
            <person name="Van de Peer Y."/>
            <person name="Liu Z.J."/>
        </authorList>
    </citation>
    <scope>NUCLEOTIDE SEQUENCE</scope>
    <source>
        <strain evidence="8">SCP</strain>
    </source>
</reference>
<keyword evidence="3" id="KW-0238">DNA-binding</keyword>
<feature type="domain" description="AP2/ERF" evidence="7">
    <location>
        <begin position="34"/>
        <end position="89"/>
    </location>
</feature>
<comment type="subcellular location">
    <subcellularLocation>
        <location evidence="1">Nucleus</location>
    </subcellularLocation>
</comment>
<dbReference type="EMBL" id="JAUJYN010000009">
    <property type="protein sequence ID" value="KAK1263602.1"/>
    <property type="molecule type" value="Genomic_DNA"/>
</dbReference>
<evidence type="ECO:0000256" key="3">
    <source>
        <dbReference type="ARBA" id="ARBA00023125"/>
    </source>
</evidence>
<evidence type="ECO:0000256" key="4">
    <source>
        <dbReference type="ARBA" id="ARBA00023163"/>
    </source>
</evidence>
<evidence type="ECO:0000313" key="9">
    <source>
        <dbReference type="Proteomes" id="UP001179952"/>
    </source>
</evidence>
<dbReference type="InterPro" id="IPR036955">
    <property type="entry name" value="AP2/ERF_dom_sf"/>
</dbReference>
<protein>
    <submittedName>
        <fullName evidence="8">Ethylene-responsive transcription factor 13</fullName>
    </submittedName>
</protein>
<dbReference type="Gene3D" id="3.30.730.10">
    <property type="entry name" value="AP2/ERF domain"/>
    <property type="match status" value="1"/>
</dbReference>
<dbReference type="GO" id="GO:0003677">
    <property type="term" value="F:DNA binding"/>
    <property type="evidence" value="ECO:0007669"/>
    <property type="project" value="UniProtKB-KW"/>
</dbReference>
<feature type="region of interest" description="Disordered" evidence="6">
    <location>
        <begin position="1"/>
        <end position="89"/>
    </location>
</feature>
<keyword evidence="5" id="KW-0539">Nucleus</keyword>
<accession>A0AAV9AHZ1</accession>
<evidence type="ECO:0000313" key="8">
    <source>
        <dbReference type="EMBL" id="KAK1263602.1"/>
    </source>
</evidence>
<keyword evidence="4" id="KW-0804">Transcription</keyword>
<evidence type="ECO:0000259" key="7">
    <source>
        <dbReference type="PROSITE" id="PS51032"/>
    </source>
</evidence>
<comment type="caution">
    <text evidence="8">The sequence shown here is derived from an EMBL/GenBank/DDBJ whole genome shotgun (WGS) entry which is preliminary data.</text>
</comment>
<sequence length="89" mass="10004">MMNDAEDENKDSAEMGGGTPVQPWPHAIKVEKSQFRGVQRRPWGKYGAEIRDRGRRGEGGWGLSTRRRRLPTTAPQESFVGPRPRLTSA</sequence>
<dbReference type="GO" id="GO:0005634">
    <property type="term" value="C:nucleus"/>
    <property type="evidence" value="ECO:0007669"/>
    <property type="project" value="UniProtKB-SubCell"/>
</dbReference>
<proteinExistence type="predicted"/>
<keyword evidence="9" id="KW-1185">Reference proteome</keyword>
<name>A0AAV9AHZ1_ACOGR</name>
<evidence type="ECO:0000256" key="5">
    <source>
        <dbReference type="ARBA" id="ARBA00023242"/>
    </source>
</evidence>
<feature type="compositionally biased region" description="Basic and acidic residues" evidence="6">
    <location>
        <begin position="48"/>
        <end position="58"/>
    </location>
</feature>
<dbReference type="InterPro" id="IPR001471">
    <property type="entry name" value="AP2/ERF_dom"/>
</dbReference>
<dbReference type="AlphaFoldDB" id="A0AAV9AHZ1"/>
<gene>
    <name evidence="8" type="ORF">QJS04_geneDACA009553</name>
</gene>
<evidence type="ECO:0000256" key="1">
    <source>
        <dbReference type="ARBA" id="ARBA00004123"/>
    </source>
</evidence>
<reference evidence="8" key="2">
    <citation type="submission" date="2023-06" db="EMBL/GenBank/DDBJ databases">
        <authorList>
            <person name="Ma L."/>
            <person name="Liu K.-W."/>
            <person name="Li Z."/>
            <person name="Hsiao Y.-Y."/>
            <person name="Qi Y."/>
            <person name="Fu T."/>
            <person name="Tang G."/>
            <person name="Zhang D."/>
            <person name="Sun W.-H."/>
            <person name="Liu D.-K."/>
            <person name="Li Y."/>
            <person name="Chen G.-Z."/>
            <person name="Liu X.-D."/>
            <person name="Liao X.-Y."/>
            <person name="Jiang Y.-T."/>
            <person name="Yu X."/>
            <person name="Hao Y."/>
            <person name="Huang J."/>
            <person name="Zhao X.-W."/>
            <person name="Ke S."/>
            <person name="Chen Y.-Y."/>
            <person name="Wu W.-L."/>
            <person name="Hsu J.-L."/>
            <person name="Lin Y.-F."/>
            <person name="Huang M.-D."/>
            <person name="Li C.-Y."/>
            <person name="Huang L."/>
            <person name="Wang Z.-W."/>
            <person name="Zhao X."/>
            <person name="Zhong W.-Y."/>
            <person name="Peng D.-H."/>
            <person name="Ahmad S."/>
            <person name="Lan S."/>
            <person name="Zhang J.-S."/>
            <person name="Tsai W.-C."/>
            <person name="Van De Peer Y."/>
            <person name="Liu Z.-J."/>
        </authorList>
    </citation>
    <scope>NUCLEOTIDE SEQUENCE</scope>
    <source>
        <strain evidence="8">SCP</strain>
        <tissue evidence="8">Leaves</tissue>
    </source>
</reference>
<keyword evidence="2" id="KW-0805">Transcription regulation</keyword>
<organism evidence="8 9">
    <name type="scientific">Acorus gramineus</name>
    <name type="common">Dwarf sweet flag</name>
    <dbReference type="NCBI Taxonomy" id="55184"/>
    <lineage>
        <taxon>Eukaryota</taxon>
        <taxon>Viridiplantae</taxon>
        <taxon>Streptophyta</taxon>
        <taxon>Embryophyta</taxon>
        <taxon>Tracheophyta</taxon>
        <taxon>Spermatophyta</taxon>
        <taxon>Magnoliopsida</taxon>
        <taxon>Liliopsida</taxon>
        <taxon>Acoraceae</taxon>
        <taxon>Acorus</taxon>
    </lineage>
</organism>
<evidence type="ECO:0000256" key="6">
    <source>
        <dbReference type="SAM" id="MobiDB-lite"/>
    </source>
</evidence>